<feature type="domain" description="Glycosyltransferase 2-like" evidence="6">
    <location>
        <begin position="8"/>
        <end position="149"/>
    </location>
</feature>
<evidence type="ECO:0000256" key="3">
    <source>
        <dbReference type="ARBA" id="ARBA00022989"/>
    </source>
</evidence>
<dbReference type="InterPro" id="IPR001173">
    <property type="entry name" value="Glyco_trans_2-like"/>
</dbReference>
<dbReference type="SUPFAM" id="SSF53448">
    <property type="entry name" value="Nucleotide-diphospho-sugar transferases"/>
    <property type="match status" value="1"/>
</dbReference>
<evidence type="ECO:0000256" key="4">
    <source>
        <dbReference type="ARBA" id="ARBA00023136"/>
    </source>
</evidence>
<feature type="transmembrane region" description="Helical" evidence="5">
    <location>
        <begin position="224"/>
        <end position="250"/>
    </location>
</feature>
<dbReference type="EMBL" id="CACVAS010000036">
    <property type="protein sequence ID" value="CAA6805780.1"/>
    <property type="molecule type" value="Genomic_DNA"/>
</dbReference>
<comment type="subcellular location">
    <subcellularLocation>
        <location evidence="1">Membrane</location>
        <topology evidence="1">Multi-pass membrane protein</topology>
    </subcellularLocation>
</comment>
<keyword evidence="4 5" id="KW-0472">Membrane</keyword>
<dbReference type="Gene3D" id="3.90.550.10">
    <property type="entry name" value="Spore Coat Polysaccharide Biosynthesis Protein SpsA, Chain A"/>
    <property type="match status" value="1"/>
</dbReference>
<dbReference type="PANTHER" id="PTHR10859:SF114">
    <property type="entry name" value="DOLICHOL-PHOSPHATE MANNOSYLTRANSFERASE"/>
    <property type="match status" value="1"/>
</dbReference>
<dbReference type="GO" id="GO:0006487">
    <property type="term" value="P:protein N-linked glycosylation"/>
    <property type="evidence" value="ECO:0007669"/>
    <property type="project" value="TreeGrafter"/>
</dbReference>
<evidence type="ECO:0000259" key="6">
    <source>
        <dbReference type="Pfam" id="PF00535"/>
    </source>
</evidence>
<evidence type="ECO:0000256" key="5">
    <source>
        <dbReference type="SAM" id="Phobius"/>
    </source>
</evidence>
<feature type="domain" description="GtrA/DPMS transmembrane" evidence="7">
    <location>
        <begin position="230"/>
        <end position="342"/>
    </location>
</feature>
<reference evidence="8" key="1">
    <citation type="submission" date="2020-01" db="EMBL/GenBank/DDBJ databases">
        <authorList>
            <person name="Meier V. D."/>
            <person name="Meier V D."/>
        </authorList>
    </citation>
    <scope>NUCLEOTIDE SEQUENCE</scope>
    <source>
        <strain evidence="8">HLG_WM_MAG_01</strain>
    </source>
</reference>
<evidence type="ECO:0000256" key="2">
    <source>
        <dbReference type="ARBA" id="ARBA00022692"/>
    </source>
</evidence>
<evidence type="ECO:0000313" key="8">
    <source>
        <dbReference type="EMBL" id="CAA6805780.1"/>
    </source>
</evidence>
<dbReference type="GO" id="GO:0016020">
    <property type="term" value="C:membrane"/>
    <property type="evidence" value="ECO:0007669"/>
    <property type="project" value="UniProtKB-SubCell"/>
</dbReference>
<sequence length="351" mass="39717">MISKEYAFVIPAYNPDVSLLKVVDSIQEIGNNKIFIINDGSDDESNAIFKKLKDIHIYKNVIVLEHVINLGKGAALKMAFNHILVNYVNIAGVVTVDSDGQHSTRDCFKVMEALKQDNDAFILGYRIFSSDIPFKSYVGNHISKMIYNIILGKSFKDTQTGLRGLTKGFMKECLNIKSNRFEFETEQLAISVNNLSIIEIPIETIYIEDNKASSFRPLVDSFRIYFILFRYGLSSIVTAIIDFLVFMTALSLGSNILIANLFARTVSIGIQFKLLDTFVFHAQSKMVNFIFFSMYVYVMGTISSVVQIYGIENLGLSVISAKILVEGILFFINFAFLRLYIFRKKSVNKMS</sequence>
<dbReference type="Pfam" id="PF00535">
    <property type="entry name" value="Glycos_transf_2"/>
    <property type="match status" value="1"/>
</dbReference>
<dbReference type="Pfam" id="PF04138">
    <property type="entry name" value="GtrA_DPMS_TM"/>
    <property type="match status" value="1"/>
</dbReference>
<protein>
    <submittedName>
        <fullName evidence="8">Uncharacterized protein</fullName>
    </submittedName>
</protein>
<gene>
    <name evidence="8" type="ORF">HELGO_WM3036</name>
</gene>
<feature type="transmembrane region" description="Helical" evidence="5">
    <location>
        <begin position="287"/>
        <end position="311"/>
    </location>
</feature>
<organism evidence="8">
    <name type="scientific">uncultured Sulfurovum sp</name>
    <dbReference type="NCBI Taxonomy" id="269237"/>
    <lineage>
        <taxon>Bacteria</taxon>
        <taxon>Pseudomonadati</taxon>
        <taxon>Campylobacterota</taxon>
        <taxon>Epsilonproteobacteria</taxon>
        <taxon>Campylobacterales</taxon>
        <taxon>Sulfurovaceae</taxon>
        <taxon>Sulfurovum</taxon>
        <taxon>environmental samples</taxon>
    </lineage>
</organism>
<dbReference type="InterPro" id="IPR007267">
    <property type="entry name" value="GtrA_DPMS_TM"/>
</dbReference>
<dbReference type="GO" id="GO:0000271">
    <property type="term" value="P:polysaccharide biosynthetic process"/>
    <property type="evidence" value="ECO:0007669"/>
    <property type="project" value="InterPro"/>
</dbReference>
<accession>A0A6S6ST74</accession>
<dbReference type="CDD" id="cd04179">
    <property type="entry name" value="DPM_DPG-synthase_like"/>
    <property type="match status" value="1"/>
</dbReference>
<keyword evidence="3 5" id="KW-1133">Transmembrane helix</keyword>
<evidence type="ECO:0000259" key="7">
    <source>
        <dbReference type="Pfam" id="PF04138"/>
    </source>
</evidence>
<name>A0A6S6ST74_9BACT</name>
<evidence type="ECO:0000256" key="1">
    <source>
        <dbReference type="ARBA" id="ARBA00004141"/>
    </source>
</evidence>
<feature type="transmembrane region" description="Helical" evidence="5">
    <location>
        <begin position="323"/>
        <end position="341"/>
    </location>
</feature>
<dbReference type="PANTHER" id="PTHR10859">
    <property type="entry name" value="GLYCOSYL TRANSFERASE"/>
    <property type="match status" value="1"/>
</dbReference>
<dbReference type="AlphaFoldDB" id="A0A6S6ST74"/>
<keyword evidence="2 5" id="KW-0812">Transmembrane</keyword>
<dbReference type="InterPro" id="IPR029044">
    <property type="entry name" value="Nucleotide-diphossugar_trans"/>
</dbReference>
<proteinExistence type="predicted"/>